<organism evidence="1 2">
    <name type="scientific">Glomus cerebriforme</name>
    <dbReference type="NCBI Taxonomy" id="658196"/>
    <lineage>
        <taxon>Eukaryota</taxon>
        <taxon>Fungi</taxon>
        <taxon>Fungi incertae sedis</taxon>
        <taxon>Mucoromycota</taxon>
        <taxon>Glomeromycotina</taxon>
        <taxon>Glomeromycetes</taxon>
        <taxon>Glomerales</taxon>
        <taxon>Glomeraceae</taxon>
        <taxon>Glomus</taxon>
    </lineage>
</organism>
<dbReference type="OrthoDB" id="2409572at2759"/>
<gene>
    <name evidence="1" type="ORF">C1645_778420</name>
</gene>
<proteinExistence type="predicted"/>
<dbReference type="EMBL" id="QKYT01000335">
    <property type="protein sequence ID" value="RIA86945.1"/>
    <property type="molecule type" value="Genomic_DNA"/>
</dbReference>
<keyword evidence="2" id="KW-1185">Reference proteome</keyword>
<evidence type="ECO:0000313" key="2">
    <source>
        <dbReference type="Proteomes" id="UP000265703"/>
    </source>
</evidence>
<protein>
    <submittedName>
        <fullName evidence="1">Uncharacterized protein</fullName>
    </submittedName>
</protein>
<dbReference type="AlphaFoldDB" id="A0A397SSD6"/>
<dbReference type="Proteomes" id="UP000265703">
    <property type="component" value="Unassembled WGS sequence"/>
</dbReference>
<accession>A0A397SSD6</accession>
<comment type="caution">
    <text evidence="1">The sequence shown here is derived from an EMBL/GenBank/DDBJ whole genome shotgun (WGS) entry which is preliminary data.</text>
</comment>
<sequence length="285" mass="32944">MLFKKIILIYIMSHKKLIVFVNIILILVFLSTSTYSAPHDTIDTIEHDLNIIEEQDMNFFCQDGTSTSCCPPLAHRVASKHHSRCASIILNNKSGYNMSLSTINLEDGRWVTSKDDDDGYIEINCEPHSLLNGESEAMSSVTSHFLGGVKGYVIFTMDDDISSNFIISWEVPTIGSPGYFFNFLDKPSRNKYVVKYENSFGNTVFQVTISPEIPWTTQDMLPFFFPFFIFIPCCCCIPLKNGEQQYNSFRQQERQSFHPYEQQRRQSYNSFGQQNKQFYNYNNVF</sequence>
<reference evidence="1 2" key="1">
    <citation type="submission" date="2018-06" db="EMBL/GenBank/DDBJ databases">
        <title>Comparative genomics reveals the genomic features of Rhizophagus irregularis, R. cerebriforme, R. diaphanum and Gigaspora rosea, and their symbiotic lifestyle signature.</title>
        <authorList>
            <person name="Morin E."/>
            <person name="San Clemente H."/>
            <person name="Chen E.C.H."/>
            <person name="De La Providencia I."/>
            <person name="Hainaut M."/>
            <person name="Kuo A."/>
            <person name="Kohler A."/>
            <person name="Murat C."/>
            <person name="Tang N."/>
            <person name="Roy S."/>
            <person name="Loubradou J."/>
            <person name="Henrissat B."/>
            <person name="Grigoriev I.V."/>
            <person name="Corradi N."/>
            <person name="Roux C."/>
            <person name="Martin F.M."/>
        </authorList>
    </citation>
    <scope>NUCLEOTIDE SEQUENCE [LARGE SCALE GENOMIC DNA]</scope>
    <source>
        <strain evidence="1 2">DAOM 227022</strain>
    </source>
</reference>
<evidence type="ECO:0000313" key="1">
    <source>
        <dbReference type="EMBL" id="RIA86945.1"/>
    </source>
</evidence>
<name>A0A397SSD6_9GLOM</name>
<dbReference type="Gene3D" id="2.60.270.50">
    <property type="match status" value="1"/>
</dbReference>